<accession>A0A159YYJ2</accession>
<protein>
    <submittedName>
        <fullName evidence="1">Uncharacterized protein</fullName>
    </submittedName>
</protein>
<name>A0A159YYJ2_9RHOB</name>
<reference evidence="1 2" key="1">
    <citation type="submission" date="2015-09" db="EMBL/GenBank/DDBJ databases">
        <title>Complete genome sequence of Defluviimonas alba cai42t isolated from an oilfield in Xinjiang.</title>
        <authorList>
            <person name="Geng S."/>
            <person name="Pan X."/>
            <person name="Wu X."/>
        </authorList>
    </citation>
    <scope>NUCLEOTIDE SEQUENCE [LARGE SCALE GENOMIC DNA]</scope>
    <source>
        <strain evidence="2">cai42</strain>
    </source>
</reference>
<gene>
    <name evidence="1" type="ORF">AKL17_0300</name>
</gene>
<organism evidence="1 2">
    <name type="scientific">Frigidibacter mobilis</name>
    <dbReference type="NCBI Taxonomy" id="1335048"/>
    <lineage>
        <taxon>Bacteria</taxon>
        <taxon>Pseudomonadati</taxon>
        <taxon>Pseudomonadota</taxon>
        <taxon>Alphaproteobacteria</taxon>
        <taxon>Rhodobacterales</taxon>
        <taxon>Paracoccaceae</taxon>
        <taxon>Frigidibacter</taxon>
    </lineage>
</organism>
<evidence type="ECO:0000313" key="1">
    <source>
        <dbReference type="EMBL" id="AMY67562.1"/>
    </source>
</evidence>
<dbReference type="EMBL" id="CP012661">
    <property type="protein sequence ID" value="AMY67562.1"/>
    <property type="molecule type" value="Genomic_DNA"/>
</dbReference>
<keyword evidence="2" id="KW-1185">Reference proteome</keyword>
<dbReference type="Proteomes" id="UP000076128">
    <property type="component" value="Chromosome"/>
</dbReference>
<proteinExistence type="predicted"/>
<sequence>MMEPHAVTADDIGEWLGEHHDIAVFLERLDTEALSSSDHATLTALARNRQEKLEKKAHTAATRLFAGSDRALLDRWGTWWQVWQAGR</sequence>
<dbReference type="AlphaFoldDB" id="A0A159YYJ2"/>
<dbReference type="KEGG" id="daa:AKL17_0300"/>
<evidence type="ECO:0000313" key="2">
    <source>
        <dbReference type="Proteomes" id="UP000076128"/>
    </source>
</evidence>